<name>A0A8S1VXI4_9CILI</name>
<gene>
    <name evidence="2" type="ORF">PPENT_87.1.T0790051</name>
</gene>
<reference evidence="2" key="1">
    <citation type="submission" date="2021-01" db="EMBL/GenBank/DDBJ databases">
        <authorList>
            <consortium name="Genoscope - CEA"/>
            <person name="William W."/>
        </authorList>
    </citation>
    <scope>NUCLEOTIDE SEQUENCE</scope>
</reference>
<sequence>MGQYSLSQLSFLFLSAAVCLLKGGNPSPAALHGRRACPLSQGPPDSKPRLRVWIVKLNIVHNVYLFFWKSSNIIKIHYFNWIEETLQIEFILILQFVLKT</sequence>
<dbReference type="Proteomes" id="UP000689195">
    <property type="component" value="Unassembled WGS sequence"/>
</dbReference>
<accession>A0A8S1VXI4</accession>
<feature type="signal peptide" evidence="1">
    <location>
        <begin position="1"/>
        <end position="23"/>
    </location>
</feature>
<evidence type="ECO:0008006" key="4">
    <source>
        <dbReference type="Google" id="ProtNLM"/>
    </source>
</evidence>
<keyword evidence="3" id="KW-1185">Reference proteome</keyword>
<evidence type="ECO:0000313" key="2">
    <source>
        <dbReference type="EMBL" id="CAD8182648.1"/>
    </source>
</evidence>
<evidence type="ECO:0000256" key="1">
    <source>
        <dbReference type="SAM" id="SignalP"/>
    </source>
</evidence>
<proteinExistence type="predicted"/>
<comment type="caution">
    <text evidence="2">The sequence shown here is derived from an EMBL/GenBank/DDBJ whole genome shotgun (WGS) entry which is preliminary data.</text>
</comment>
<feature type="chain" id="PRO_5035721619" description="Secreted protein" evidence="1">
    <location>
        <begin position="24"/>
        <end position="100"/>
    </location>
</feature>
<dbReference type="EMBL" id="CAJJDO010000079">
    <property type="protein sequence ID" value="CAD8182648.1"/>
    <property type="molecule type" value="Genomic_DNA"/>
</dbReference>
<protein>
    <recommendedName>
        <fullName evidence="4">Secreted protein</fullName>
    </recommendedName>
</protein>
<keyword evidence="1" id="KW-0732">Signal</keyword>
<evidence type="ECO:0000313" key="3">
    <source>
        <dbReference type="Proteomes" id="UP000689195"/>
    </source>
</evidence>
<dbReference type="AlphaFoldDB" id="A0A8S1VXI4"/>
<organism evidence="2 3">
    <name type="scientific">Paramecium pentaurelia</name>
    <dbReference type="NCBI Taxonomy" id="43138"/>
    <lineage>
        <taxon>Eukaryota</taxon>
        <taxon>Sar</taxon>
        <taxon>Alveolata</taxon>
        <taxon>Ciliophora</taxon>
        <taxon>Intramacronucleata</taxon>
        <taxon>Oligohymenophorea</taxon>
        <taxon>Peniculida</taxon>
        <taxon>Parameciidae</taxon>
        <taxon>Paramecium</taxon>
    </lineage>
</organism>